<dbReference type="GO" id="GO:0005506">
    <property type="term" value="F:iron ion binding"/>
    <property type="evidence" value="ECO:0007669"/>
    <property type="project" value="InterPro"/>
</dbReference>
<dbReference type="Proteomes" id="UP000593561">
    <property type="component" value="Unassembled WGS sequence"/>
</dbReference>
<keyword evidence="9" id="KW-0408">Iron</keyword>
<keyword evidence="12" id="KW-0732">Signal</keyword>
<evidence type="ECO:0000313" key="14">
    <source>
        <dbReference type="Proteomes" id="UP000593561"/>
    </source>
</evidence>
<evidence type="ECO:0000256" key="10">
    <source>
        <dbReference type="ARBA" id="ARBA00023033"/>
    </source>
</evidence>
<dbReference type="Gene3D" id="1.10.630.10">
    <property type="entry name" value="Cytochrome P450"/>
    <property type="match status" value="1"/>
</dbReference>
<accession>A0A7J8STJ7</accession>
<dbReference type="EMBL" id="JABFAC010000011">
    <property type="protein sequence ID" value="MBA0629407.1"/>
    <property type="molecule type" value="Genomic_DNA"/>
</dbReference>
<evidence type="ECO:0000256" key="4">
    <source>
        <dbReference type="ARBA" id="ARBA00022617"/>
    </source>
</evidence>
<feature type="signal peptide" evidence="12">
    <location>
        <begin position="1"/>
        <end position="22"/>
    </location>
</feature>
<feature type="non-terminal residue" evidence="13">
    <location>
        <position position="1"/>
    </location>
</feature>
<keyword evidence="6" id="KW-0479">Metal-binding</keyword>
<evidence type="ECO:0000256" key="2">
    <source>
        <dbReference type="ARBA" id="ARBA00004167"/>
    </source>
</evidence>
<keyword evidence="5" id="KW-0812">Transmembrane</keyword>
<dbReference type="GO" id="GO:0004497">
    <property type="term" value="F:monooxygenase activity"/>
    <property type="evidence" value="ECO:0007669"/>
    <property type="project" value="UniProtKB-KW"/>
</dbReference>
<protein>
    <recommendedName>
        <fullName evidence="15">Cytochrome P450</fullName>
    </recommendedName>
</protein>
<evidence type="ECO:0000256" key="5">
    <source>
        <dbReference type="ARBA" id="ARBA00022692"/>
    </source>
</evidence>
<reference evidence="13 14" key="1">
    <citation type="journal article" date="2019" name="Genome Biol. Evol.">
        <title>Insights into the evolution of the New World diploid cottons (Gossypium, subgenus Houzingenia) based on genome sequencing.</title>
        <authorList>
            <person name="Grover C.E."/>
            <person name="Arick M.A. 2nd"/>
            <person name="Thrash A."/>
            <person name="Conover J.L."/>
            <person name="Sanders W.S."/>
            <person name="Peterson D.G."/>
            <person name="Frelichowski J.E."/>
            <person name="Scheffler J.A."/>
            <person name="Scheffler B.E."/>
            <person name="Wendel J.F."/>
        </authorList>
    </citation>
    <scope>NUCLEOTIDE SEQUENCE [LARGE SCALE GENOMIC DNA]</scope>
    <source>
        <strain evidence="13">27</strain>
        <tissue evidence="13">Leaf</tissue>
    </source>
</reference>
<keyword evidence="11" id="KW-0472">Membrane</keyword>
<dbReference type="InterPro" id="IPR001128">
    <property type="entry name" value="Cyt_P450"/>
</dbReference>
<evidence type="ECO:0000256" key="6">
    <source>
        <dbReference type="ARBA" id="ARBA00022723"/>
    </source>
</evidence>
<keyword evidence="4" id="KW-0349">Heme</keyword>
<feature type="chain" id="PRO_5029854521" description="Cytochrome P450" evidence="12">
    <location>
        <begin position="23"/>
        <end position="182"/>
    </location>
</feature>
<evidence type="ECO:0000256" key="9">
    <source>
        <dbReference type="ARBA" id="ARBA00023004"/>
    </source>
</evidence>
<evidence type="ECO:0008006" key="15">
    <source>
        <dbReference type="Google" id="ProtNLM"/>
    </source>
</evidence>
<dbReference type="Pfam" id="PF00067">
    <property type="entry name" value="p450"/>
    <property type="match status" value="1"/>
</dbReference>
<evidence type="ECO:0000256" key="12">
    <source>
        <dbReference type="SAM" id="SignalP"/>
    </source>
</evidence>
<keyword evidence="14" id="KW-1185">Reference proteome</keyword>
<keyword evidence="10" id="KW-0503">Monooxygenase</keyword>
<dbReference type="PANTHER" id="PTHR47955:SF22">
    <property type="entry name" value="CYTOCHROME P450 83B1-LIKE"/>
    <property type="match status" value="1"/>
</dbReference>
<comment type="similarity">
    <text evidence="3">Belongs to the cytochrome P450 family.</text>
</comment>
<dbReference type="GO" id="GO:0016705">
    <property type="term" value="F:oxidoreductase activity, acting on paired donors, with incorporation or reduction of molecular oxygen"/>
    <property type="evidence" value="ECO:0007669"/>
    <property type="project" value="InterPro"/>
</dbReference>
<gene>
    <name evidence="13" type="ORF">Godav_023972</name>
</gene>
<evidence type="ECO:0000256" key="3">
    <source>
        <dbReference type="ARBA" id="ARBA00010617"/>
    </source>
</evidence>
<evidence type="ECO:0000256" key="11">
    <source>
        <dbReference type="ARBA" id="ARBA00023136"/>
    </source>
</evidence>
<evidence type="ECO:0000256" key="8">
    <source>
        <dbReference type="ARBA" id="ARBA00023002"/>
    </source>
</evidence>
<keyword evidence="7" id="KW-1133">Transmembrane helix</keyword>
<comment type="caution">
    <text evidence="13">The sequence shown here is derived from an EMBL/GenBank/DDBJ whole genome shotgun (WGS) entry which is preliminary data.</text>
</comment>
<proteinExistence type="inferred from homology"/>
<evidence type="ECO:0000256" key="1">
    <source>
        <dbReference type="ARBA" id="ARBA00001971"/>
    </source>
</evidence>
<sequence>MAISLFMSIFLLALPFLLFVLLKHRVSNNGSFNRLPPGPPSLPFIGHLHLLMSDNSVLPHIFLYKLSQKHGPLVFLRFGFKPTLVVSSAKMAEAVMKTHDLDFCSRPSLCGARRLSYNASDLSFSPYSDYWREMRKLCVVHLFSRVQKYRPIREDEVARLVQKICRLSIDSKPVNLSEAMMC</sequence>
<evidence type="ECO:0000256" key="7">
    <source>
        <dbReference type="ARBA" id="ARBA00022989"/>
    </source>
</evidence>
<keyword evidence="8" id="KW-0560">Oxidoreductase</keyword>
<comment type="cofactor">
    <cofactor evidence="1">
        <name>heme</name>
        <dbReference type="ChEBI" id="CHEBI:30413"/>
    </cofactor>
</comment>
<comment type="subcellular location">
    <subcellularLocation>
        <location evidence="2">Membrane</location>
        <topology evidence="2">Single-pass membrane protein</topology>
    </subcellularLocation>
</comment>
<evidence type="ECO:0000313" key="13">
    <source>
        <dbReference type="EMBL" id="MBA0629407.1"/>
    </source>
</evidence>
<dbReference type="AlphaFoldDB" id="A0A7J8STJ7"/>
<dbReference type="GO" id="GO:0020037">
    <property type="term" value="F:heme binding"/>
    <property type="evidence" value="ECO:0007669"/>
    <property type="project" value="InterPro"/>
</dbReference>
<organism evidence="13 14">
    <name type="scientific">Gossypium davidsonii</name>
    <name type="common">Davidson's cotton</name>
    <name type="synonym">Gossypium klotzschianum subsp. davidsonii</name>
    <dbReference type="NCBI Taxonomy" id="34287"/>
    <lineage>
        <taxon>Eukaryota</taxon>
        <taxon>Viridiplantae</taxon>
        <taxon>Streptophyta</taxon>
        <taxon>Embryophyta</taxon>
        <taxon>Tracheophyta</taxon>
        <taxon>Spermatophyta</taxon>
        <taxon>Magnoliopsida</taxon>
        <taxon>eudicotyledons</taxon>
        <taxon>Gunneridae</taxon>
        <taxon>Pentapetalae</taxon>
        <taxon>rosids</taxon>
        <taxon>malvids</taxon>
        <taxon>Malvales</taxon>
        <taxon>Malvaceae</taxon>
        <taxon>Malvoideae</taxon>
        <taxon>Gossypium</taxon>
    </lineage>
</organism>
<dbReference type="GO" id="GO:0016020">
    <property type="term" value="C:membrane"/>
    <property type="evidence" value="ECO:0007669"/>
    <property type="project" value="UniProtKB-SubCell"/>
</dbReference>
<dbReference type="SUPFAM" id="SSF48264">
    <property type="entry name" value="Cytochrome P450"/>
    <property type="match status" value="1"/>
</dbReference>
<dbReference type="PANTHER" id="PTHR47955">
    <property type="entry name" value="CYTOCHROME P450 FAMILY 71 PROTEIN"/>
    <property type="match status" value="1"/>
</dbReference>
<name>A0A7J8STJ7_GOSDV</name>
<dbReference type="InterPro" id="IPR036396">
    <property type="entry name" value="Cyt_P450_sf"/>
</dbReference>